<dbReference type="SUPFAM" id="SSF50978">
    <property type="entry name" value="WD40 repeat-like"/>
    <property type="match status" value="1"/>
</dbReference>
<dbReference type="PROSITE" id="PS00678">
    <property type="entry name" value="WD_REPEATS_1"/>
    <property type="match status" value="2"/>
</dbReference>
<gene>
    <name evidence="12" type="ORF">B0T25DRAFT_538565</name>
</gene>
<dbReference type="InterPro" id="IPR019775">
    <property type="entry name" value="WD40_repeat_CS"/>
</dbReference>
<evidence type="ECO:0000256" key="5">
    <source>
        <dbReference type="ARBA" id="ARBA00023054"/>
    </source>
</evidence>
<feature type="compositionally biased region" description="Acidic residues" evidence="10">
    <location>
        <begin position="462"/>
        <end position="474"/>
    </location>
</feature>
<evidence type="ECO:0000256" key="7">
    <source>
        <dbReference type="ARBA" id="ARBA00062568"/>
    </source>
</evidence>
<feature type="compositionally biased region" description="Low complexity" evidence="10">
    <location>
        <begin position="523"/>
        <end position="540"/>
    </location>
</feature>
<feature type="repeat" description="WD" evidence="8">
    <location>
        <begin position="175"/>
        <end position="216"/>
    </location>
</feature>
<reference evidence="12" key="2">
    <citation type="submission" date="2023-06" db="EMBL/GenBank/DDBJ databases">
        <authorList>
            <consortium name="Lawrence Berkeley National Laboratory"/>
            <person name="Haridas S."/>
            <person name="Hensen N."/>
            <person name="Bonometti L."/>
            <person name="Westerberg I."/>
            <person name="Brannstrom I.O."/>
            <person name="Guillou S."/>
            <person name="Cros-Aarteil S."/>
            <person name="Calhoun S."/>
            <person name="Kuo A."/>
            <person name="Mondo S."/>
            <person name="Pangilinan J."/>
            <person name="Riley R."/>
            <person name="Labutti K."/>
            <person name="Andreopoulos B."/>
            <person name="Lipzen A."/>
            <person name="Chen C."/>
            <person name="Yanf M."/>
            <person name="Daum C."/>
            <person name="Ng V."/>
            <person name="Clum A."/>
            <person name="Steindorff A."/>
            <person name="Ohm R."/>
            <person name="Martin F."/>
            <person name="Silar P."/>
            <person name="Natvig D."/>
            <person name="Lalanne C."/>
            <person name="Gautier V."/>
            <person name="Ament-Velasquez S.L."/>
            <person name="Kruys A."/>
            <person name="Hutchinson M.I."/>
            <person name="Powell A.J."/>
            <person name="Barry K."/>
            <person name="Miller A.N."/>
            <person name="Grigoriev I.V."/>
            <person name="Debuchy R."/>
            <person name="Gladieux P."/>
            <person name="Thoren M.H."/>
            <person name="Johannesson H."/>
        </authorList>
    </citation>
    <scope>NUCLEOTIDE SEQUENCE</scope>
    <source>
        <strain evidence="12">CBS 955.72</strain>
    </source>
</reference>
<dbReference type="Pfam" id="PF08953">
    <property type="entry name" value="DUF1899"/>
    <property type="match status" value="1"/>
</dbReference>
<feature type="compositionally biased region" description="Polar residues" evidence="10">
    <location>
        <begin position="445"/>
        <end position="459"/>
    </location>
</feature>
<feature type="domain" description="DUF1899" evidence="11">
    <location>
        <begin position="4"/>
        <end position="68"/>
    </location>
</feature>
<evidence type="ECO:0000256" key="9">
    <source>
        <dbReference type="RuleBase" id="RU280818"/>
    </source>
</evidence>
<dbReference type="InterPro" id="IPR015505">
    <property type="entry name" value="Coronin"/>
</dbReference>
<dbReference type="Pfam" id="PF16300">
    <property type="entry name" value="WD40_4"/>
    <property type="match status" value="1"/>
</dbReference>
<evidence type="ECO:0000256" key="10">
    <source>
        <dbReference type="SAM" id="MobiDB-lite"/>
    </source>
</evidence>
<dbReference type="SMART" id="SM00320">
    <property type="entry name" value="WD40"/>
    <property type="match status" value="4"/>
</dbReference>
<evidence type="ECO:0000256" key="4">
    <source>
        <dbReference type="ARBA" id="ARBA00022737"/>
    </source>
</evidence>
<feature type="region of interest" description="Disordered" evidence="10">
    <location>
        <begin position="586"/>
        <end position="610"/>
    </location>
</feature>
<dbReference type="Proteomes" id="UP001275084">
    <property type="component" value="Unassembled WGS sequence"/>
</dbReference>
<dbReference type="Pfam" id="PF00400">
    <property type="entry name" value="WD40"/>
    <property type="match status" value="3"/>
</dbReference>
<sequence length="610" mass="66737">MAGRFVRASKYRHVFGKSTRREFCYDNLHISRNAWDTNLIKANPEYLSVNWESGGGGAFAVVPLNERGKLPDQIPLFRGHTATVLDTDWNPFNDRIISSASDDGKVFIWQVPEDFTLYTDAEEVPSVAPVSRLAGHSRKVGQVLFNPAAESILASASGDLTIKLWDITTGQAALSLKHADIVQSLSWSANGALLVTTSRDKKLRVWDVRQQTPAHEYPGHEGAKNSRAVWLGEHNRIATTGFSRMSERQLALWEPGRKDPIGGFNSLDSISGICMPFWDDGSNCLYLAGKGDGNIRYFEYENDKFEFLSEYKSADPQRGVAFLPRRGINVHENEVMRGFKTINDSYIEPISFTVPRRAETFQSDIFPPAIGLKPAFSAKDWLDGKTGVPPKIDLESIYEGNAPVEVPADYKPFVVAPAPAPVAAPAPKKESSEPAPVAYRAPPTVTDQKASISSMANKYQDNEESSDDDGDDAETSSFEEVARPTPRTSAPVRSVPKAASPVAASTPTFTKPPSPVKPPQASPPISRATPAATPPSSSSAEVPLLKEIKELLEHQNKIIGAQSDKISAQSDIISVLAAEVETLKKRVGPGSQEQSERIRQLELELEEARS</sequence>
<keyword evidence="5" id="KW-0175">Coiled coil</keyword>
<dbReference type="FunFam" id="2.130.10.10:FF:000197">
    <property type="entry name" value="Coronin"/>
    <property type="match status" value="1"/>
</dbReference>
<proteinExistence type="inferred from homology"/>
<accession>A0AAJ0HLR2</accession>
<dbReference type="SMART" id="SM01167">
    <property type="entry name" value="DUF1900"/>
    <property type="match status" value="1"/>
</dbReference>
<keyword evidence="3 8" id="KW-0853">WD repeat</keyword>
<evidence type="ECO:0000256" key="3">
    <source>
        <dbReference type="ARBA" id="ARBA00022574"/>
    </source>
</evidence>
<feature type="compositionally biased region" description="Basic and acidic residues" evidence="10">
    <location>
        <begin position="594"/>
        <end position="610"/>
    </location>
</feature>
<dbReference type="Gene3D" id="2.130.10.10">
    <property type="entry name" value="YVTN repeat-like/Quinoprotein amine dehydrogenase"/>
    <property type="match status" value="1"/>
</dbReference>
<keyword evidence="6" id="KW-0009">Actin-binding</keyword>
<feature type="compositionally biased region" description="Low complexity" evidence="10">
    <location>
        <begin position="489"/>
        <end position="509"/>
    </location>
</feature>
<comment type="similarity">
    <text evidence="1 9">Belongs to the WD repeat coronin family.</text>
</comment>
<name>A0AAJ0HLR2_9PEZI</name>
<feature type="repeat" description="WD" evidence="8">
    <location>
        <begin position="77"/>
        <end position="119"/>
    </location>
</feature>
<dbReference type="SMART" id="SM01166">
    <property type="entry name" value="DUF1899"/>
    <property type="match status" value="1"/>
</dbReference>
<feature type="region of interest" description="Disordered" evidence="10">
    <location>
        <begin position="421"/>
        <end position="542"/>
    </location>
</feature>
<dbReference type="InterPro" id="IPR020472">
    <property type="entry name" value="WD40_PAC1"/>
</dbReference>
<evidence type="ECO:0000313" key="12">
    <source>
        <dbReference type="EMBL" id="KAK3357212.1"/>
    </source>
</evidence>
<dbReference type="GO" id="GO:0051015">
    <property type="term" value="F:actin filament binding"/>
    <property type="evidence" value="ECO:0007669"/>
    <property type="project" value="TreeGrafter"/>
</dbReference>
<dbReference type="InterPro" id="IPR015943">
    <property type="entry name" value="WD40/YVTN_repeat-like_dom_sf"/>
</dbReference>
<evidence type="ECO:0000256" key="1">
    <source>
        <dbReference type="ARBA" id="ARBA00009482"/>
    </source>
</evidence>
<dbReference type="InterPro" id="IPR036322">
    <property type="entry name" value="WD40_repeat_dom_sf"/>
</dbReference>
<dbReference type="InterPro" id="IPR015048">
    <property type="entry name" value="DUF1899"/>
</dbReference>
<dbReference type="EMBL" id="JAUIQD010000003">
    <property type="protein sequence ID" value="KAK3357212.1"/>
    <property type="molecule type" value="Genomic_DNA"/>
</dbReference>
<dbReference type="PROSITE" id="PS50082">
    <property type="entry name" value="WD_REPEATS_2"/>
    <property type="match status" value="3"/>
</dbReference>
<reference evidence="12" key="1">
    <citation type="journal article" date="2023" name="Mol. Phylogenet. Evol.">
        <title>Genome-scale phylogeny and comparative genomics of the fungal order Sordariales.</title>
        <authorList>
            <person name="Hensen N."/>
            <person name="Bonometti L."/>
            <person name="Westerberg I."/>
            <person name="Brannstrom I.O."/>
            <person name="Guillou S."/>
            <person name="Cros-Aarteil S."/>
            <person name="Calhoun S."/>
            <person name="Haridas S."/>
            <person name="Kuo A."/>
            <person name="Mondo S."/>
            <person name="Pangilinan J."/>
            <person name="Riley R."/>
            <person name="LaButti K."/>
            <person name="Andreopoulos B."/>
            <person name="Lipzen A."/>
            <person name="Chen C."/>
            <person name="Yan M."/>
            <person name="Daum C."/>
            <person name="Ng V."/>
            <person name="Clum A."/>
            <person name="Steindorff A."/>
            <person name="Ohm R.A."/>
            <person name="Martin F."/>
            <person name="Silar P."/>
            <person name="Natvig D.O."/>
            <person name="Lalanne C."/>
            <person name="Gautier V."/>
            <person name="Ament-Velasquez S.L."/>
            <person name="Kruys A."/>
            <person name="Hutchinson M.I."/>
            <person name="Powell A.J."/>
            <person name="Barry K."/>
            <person name="Miller A.N."/>
            <person name="Grigoriev I.V."/>
            <person name="Debuchy R."/>
            <person name="Gladieux P."/>
            <person name="Hiltunen Thoren M."/>
            <person name="Johannesson H."/>
        </authorList>
    </citation>
    <scope>NUCLEOTIDE SEQUENCE</scope>
    <source>
        <strain evidence="12">CBS 955.72</strain>
    </source>
</reference>
<feature type="compositionally biased region" description="Pro residues" evidence="10">
    <location>
        <begin position="510"/>
        <end position="522"/>
    </location>
</feature>
<organism evidence="12 13">
    <name type="scientific">Lasiosphaeria hispida</name>
    <dbReference type="NCBI Taxonomy" id="260671"/>
    <lineage>
        <taxon>Eukaryota</taxon>
        <taxon>Fungi</taxon>
        <taxon>Dikarya</taxon>
        <taxon>Ascomycota</taxon>
        <taxon>Pezizomycotina</taxon>
        <taxon>Sordariomycetes</taxon>
        <taxon>Sordariomycetidae</taxon>
        <taxon>Sordariales</taxon>
        <taxon>Lasiosphaeriaceae</taxon>
        <taxon>Lasiosphaeria</taxon>
    </lineage>
</organism>
<keyword evidence="2" id="KW-0597">Phosphoprotein</keyword>
<dbReference type="PRINTS" id="PR00320">
    <property type="entry name" value="GPROTEINBRPT"/>
</dbReference>
<feature type="repeat" description="WD" evidence="8">
    <location>
        <begin position="133"/>
        <end position="175"/>
    </location>
</feature>
<dbReference type="GO" id="GO:0030479">
    <property type="term" value="C:actin cortical patch"/>
    <property type="evidence" value="ECO:0007669"/>
    <property type="project" value="UniProtKB-ARBA"/>
</dbReference>
<comment type="caution">
    <text evidence="12">The sequence shown here is derived from an EMBL/GenBank/DDBJ whole genome shotgun (WGS) entry which is preliminary data.</text>
</comment>
<protein>
    <recommendedName>
        <fullName evidence="9">Coronin</fullName>
    </recommendedName>
</protein>
<keyword evidence="4 9" id="KW-0677">Repeat</keyword>
<evidence type="ECO:0000256" key="6">
    <source>
        <dbReference type="ARBA" id="ARBA00023203"/>
    </source>
</evidence>
<evidence type="ECO:0000256" key="8">
    <source>
        <dbReference type="PROSITE-ProRule" id="PRU00221"/>
    </source>
</evidence>
<keyword evidence="13" id="KW-1185">Reference proteome</keyword>
<dbReference type="PANTHER" id="PTHR10856:SF0">
    <property type="entry name" value="CORONIN"/>
    <property type="match status" value="1"/>
</dbReference>
<evidence type="ECO:0000259" key="11">
    <source>
        <dbReference type="SMART" id="SM01166"/>
    </source>
</evidence>
<evidence type="ECO:0000313" key="13">
    <source>
        <dbReference type="Proteomes" id="UP001275084"/>
    </source>
</evidence>
<dbReference type="PROSITE" id="PS50294">
    <property type="entry name" value="WD_REPEATS_REGION"/>
    <property type="match status" value="3"/>
</dbReference>
<dbReference type="InterPro" id="IPR001680">
    <property type="entry name" value="WD40_rpt"/>
</dbReference>
<comment type="subunit">
    <text evidence="7">Binds to F-actin.</text>
</comment>
<dbReference type="GO" id="GO:0007015">
    <property type="term" value="P:actin filament organization"/>
    <property type="evidence" value="ECO:0007669"/>
    <property type="project" value="TreeGrafter"/>
</dbReference>
<evidence type="ECO:0000256" key="2">
    <source>
        <dbReference type="ARBA" id="ARBA00022553"/>
    </source>
</evidence>
<dbReference type="PANTHER" id="PTHR10856">
    <property type="entry name" value="CORONIN"/>
    <property type="match status" value="1"/>
</dbReference>
<dbReference type="AlphaFoldDB" id="A0AAJ0HLR2"/>